<dbReference type="Proteomes" id="UP000030746">
    <property type="component" value="Unassembled WGS sequence"/>
</dbReference>
<feature type="signal peptide" evidence="1">
    <location>
        <begin position="1"/>
        <end position="23"/>
    </location>
</feature>
<dbReference type="HOGENOM" id="CLU_1620899_0_0_1"/>
<dbReference type="EMBL" id="KB200701">
    <property type="protein sequence ID" value="ESP00490.1"/>
    <property type="molecule type" value="Genomic_DNA"/>
</dbReference>
<sequence>MVYRISLTLGTLLLVLFFADSRAQEGCMCQAIDDNARDTIFANFGPINTCADLAFCACETEGVAACRRACERIVQDWSRFECPGNLRQREVRARYAAGECKLGFGDNTHNCRARRLDGFLFGNLGAAGGGNNAIVGAAGGGNMGNAAGPPGGCCPCNPWILDNI</sequence>
<protein>
    <submittedName>
        <fullName evidence="2">Uncharacterized protein</fullName>
    </submittedName>
</protein>
<accession>V4CET9</accession>
<dbReference type="CTD" id="20237478"/>
<evidence type="ECO:0000313" key="3">
    <source>
        <dbReference type="Proteomes" id="UP000030746"/>
    </source>
</evidence>
<proteinExistence type="predicted"/>
<dbReference type="KEGG" id="lgi:LOTGIDRAFT_157697"/>
<gene>
    <name evidence="2" type="ORF">LOTGIDRAFT_157697</name>
</gene>
<dbReference type="AlphaFoldDB" id="V4CET9"/>
<name>V4CET9_LOTGI</name>
<keyword evidence="3" id="KW-1185">Reference proteome</keyword>
<dbReference type="GeneID" id="20237478"/>
<reference evidence="2 3" key="1">
    <citation type="journal article" date="2013" name="Nature">
        <title>Insights into bilaterian evolution from three spiralian genomes.</title>
        <authorList>
            <person name="Simakov O."/>
            <person name="Marletaz F."/>
            <person name="Cho S.J."/>
            <person name="Edsinger-Gonzales E."/>
            <person name="Havlak P."/>
            <person name="Hellsten U."/>
            <person name="Kuo D.H."/>
            <person name="Larsson T."/>
            <person name="Lv J."/>
            <person name="Arendt D."/>
            <person name="Savage R."/>
            <person name="Osoegawa K."/>
            <person name="de Jong P."/>
            <person name="Grimwood J."/>
            <person name="Chapman J.A."/>
            <person name="Shapiro H."/>
            <person name="Aerts A."/>
            <person name="Otillar R.P."/>
            <person name="Terry A.Y."/>
            <person name="Boore J.L."/>
            <person name="Grigoriev I.V."/>
            <person name="Lindberg D.R."/>
            <person name="Seaver E.C."/>
            <person name="Weisblat D.A."/>
            <person name="Putnam N.H."/>
            <person name="Rokhsar D.S."/>
        </authorList>
    </citation>
    <scope>NUCLEOTIDE SEQUENCE [LARGE SCALE GENOMIC DNA]</scope>
</reference>
<dbReference type="RefSeq" id="XP_009048609.1">
    <property type="nucleotide sequence ID" value="XM_009050361.1"/>
</dbReference>
<evidence type="ECO:0000313" key="2">
    <source>
        <dbReference type="EMBL" id="ESP00490.1"/>
    </source>
</evidence>
<feature type="chain" id="PRO_5004717972" evidence="1">
    <location>
        <begin position="24"/>
        <end position="164"/>
    </location>
</feature>
<keyword evidence="1" id="KW-0732">Signal</keyword>
<organism evidence="2 3">
    <name type="scientific">Lottia gigantea</name>
    <name type="common">Giant owl limpet</name>
    <dbReference type="NCBI Taxonomy" id="225164"/>
    <lineage>
        <taxon>Eukaryota</taxon>
        <taxon>Metazoa</taxon>
        <taxon>Spiralia</taxon>
        <taxon>Lophotrochozoa</taxon>
        <taxon>Mollusca</taxon>
        <taxon>Gastropoda</taxon>
        <taxon>Patellogastropoda</taxon>
        <taxon>Lottioidea</taxon>
        <taxon>Lottiidae</taxon>
        <taxon>Lottia</taxon>
    </lineage>
</organism>
<evidence type="ECO:0000256" key="1">
    <source>
        <dbReference type="SAM" id="SignalP"/>
    </source>
</evidence>